<comment type="caution">
    <text evidence="1">The sequence shown here is derived from an EMBL/GenBank/DDBJ whole genome shotgun (WGS) entry which is preliminary data.</text>
</comment>
<dbReference type="Proteomes" id="UP000276133">
    <property type="component" value="Unassembled WGS sequence"/>
</dbReference>
<sequence>MTRLSLLSLRSVSYSNRLDPLANLRLHCQYNFLSFFRVCSIDHFDQLLRQYLHQNECKALQYCYEKLFLHLIENKKP</sequence>
<name>A0A3M7R5W3_BRAPC</name>
<evidence type="ECO:0000313" key="2">
    <source>
        <dbReference type="Proteomes" id="UP000276133"/>
    </source>
</evidence>
<gene>
    <name evidence="1" type="ORF">BpHYR1_038874</name>
</gene>
<accession>A0A3M7R5W3</accession>
<keyword evidence="2" id="KW-1185">Reference proteome</keyword>
<dbReference type="AlphaFoldDB" id="A0A3M7R5W3"/>
<proteinExistence type="predicted"/>
<organism evidence="1 2">
    <name type="scientific">Brachionus plicatilis</name>
    <name type="common">Marine rotifer</name>
    <name type="synonym">Brachionus muelleri</name>
    <dbReference type="NCBI Taxonomy" id="10195"/>
    <lineage>
        <taxon>Eukaryota</taxon>
        <taxon>Metazoa</taxon>
        <taxon>Spiralia</taxon>
        <taxon>Gnathifera</taxon>
        <taxon>Rotifera</taxon>
        <taxon>Eurotatoria</taxon>
        <taxon>Monogononta</taxon>
        <taxon>Pseudotrocha</taxon>
        <taxon>Ploima</taxon>
        <taxon>Brachionidae</taxon>
        <taxon>Brachionus</taxon>
    </lineage>
</organism>
<dbReference type="EMBL" id="REGN01004128">
    <property type="protein sequence ID" value="RNA18993.1"/>
    <property type="molecule type" value="Genomic_DNA"/>
</dbReference>
<reference evidence="1 2" key="1">
    <citation type="journal article" date="2018" name="Sci. Rep.">
        <title>Genomic signatures of local adaptation to the degree of environmental predictability in rotifers.</title>
        <authorList>
            <person name="Franch-Gras L."/>
            <person name="Hahn C."/>
            <person name="Garcia-Roger E.M."/>
            <person name="Carmona M.J."/>
            <person name="Serra M."/>
            <person name="Gomez A."/>
        </authorList>
    </citation>
    <scope>NUCLEOTIDE SEQUENCE [LARGE SCALE GENOMIC DNA]</scope>
    <source>
        <strain evidence="1">HYR1</strain>
    </source>
</reference>
<protein>
    <submittedName>
        <fullName evidence="1">Uncharacterized protein</fullName>
    </submittedName>
</protein>
<evidence type="ECO:0000313" key="1">
    <source>
        <dbReference type="EMBL" id="RNA18993.1"/>
    </source>
</evidence>